<evidence type="ECO:0000313" key="1">
    <source>
        <dbReference type="EMBL" id="QCL10234.1"/>
    </source>
</evidence>
<reference evidence="1" key="1">
    <citation type="submission" date="2018-12" db="EMBL/GenBank/DDBJ databases">
        <title>Three Rhizobium rhizogenes strains isolated from the same crown gall tumor carry diverse plasmids.</title>
        <authorList>
            <person name="Pulawska J."/>
            <person name="Kuzmanovic N."/>
        </authorList>
    </citation>
    <scope>NUCLEOTIDE SEQUENCE</scope>
    <source>
        <strain evidence="1">C6.5</strain>
        <plasmid evidence="1">pC6.5b</plasmid>
    </source>
</reference>
<dbReference type="EMBL" id="MK318987">
    <property type="protein sequence ID" value="QCL10234.1"/>
    <property type="molecule type" value="Genomic_DNA"/>
</dbReference>
<dbReference type="AlphaFoldDB" id="A0A7S4ZUM9"/>
<name>A0A7S4ZUM9_RHIRH</name>
<protein>
    <submittedName>
        <fullName evidence="1">Uncharacterized protein</fullName>
    </submittedName>
</protein>
<keyword evidence="1" id="KW-0614">Plasmid</keyword>
<proteinExistence type="predicted"/>
<organism evidence="1">
    <name type="scientific">Rhizobium rhizogenes</name>
    <name type="common">Agrobacterium rhizogenes</name>
    <dbReference type="NCBI Taxonomy" id="359"/>
    <lineage>
        <taxon>Bacteria</taxon>
        <taxon>Pseudomonadati</taxon>
        <taxon>Pseudomonadota</taxon>
        <taxon>Alphaproteobacteria</taxon>
        <taxon>Hyphomicrobiales</taxon>
        <taxon>Rhizobiaceae</taxon>
        <taxon>Rhizobium/Agrobacterium group</taxon>
        <taxon>Rhizobium</taxon>
    </lineage>
</organism>
<sequence>MSPDFTPDGHTSTPQFPSLPGLALLTDIFHAIAQTVST</sequence>
<geneLocation type="plasmid" evidence="1">
    <name>pC6.5b</name>
</geneLocation>
<gene>
    <name evidence="1" type="ORF">pC6.5b_340</name>
</gene>
<accession>A0A7S4ZUM9</accession>